<evidence type="ECO:0000256" key="14">
    <source>
        <dbReference type="ARBA" id="ARBA00022989"/>
    </source>
</evidence>
<evidence type="ECO:0000256" key="8">
    <source>
        <dbReference type="ARBA" id="ARBA00022670"/>
    </source>
</evidence>
<keyword evidence="12" id="KW-0833">Ubl conjugation pathway</keyword>
<feature type="region of interest" description="Disordered" evidence="19">
    <location>
        <begin position="277"/>
        <end position="298"/>
    </location>
</feature>
<comment type="subcellular location">
    <subcellularLocation>
        <location evidence="3">Endosome membrane</location>
        <topology evidence="3">Multi-pass membrane protein</topology>
    </subcellularLocation>
    <subcellularLocation>
        <location evidence="2">Nucleus</location>
    </subcellularLocation>
</comment>
<dbReference type="GO" id="GO:0030660">
    <property type="term" value="C:Golgi-associated vesicle membrane"/>
    <property type="evidence" value="ECO:0007669"/>
    <property type="project" value="TreeGrafter"/>
</dbReference>
<organism evidence="24 25">
    <name type="scientific">Gossypium barbadense</name>
    <name type="common">Sea Island cotton</name>
    <name type="synonym">Hibiscus barbadensis</name>
    <dbReference type="NCBI Taxonomy" id="3634"/>
    <lineage>
        <taxon>Eukaryota</taxon>
        <taxon>Viridiplantae</taxon>
        <taxon>Streptophyta</taxon>
        <taxon>Embryophyta</taxon>
        <taxon>Tracheophyta</taxon>
        <taxon>Spermatophyta</taxon>
        <taxon>Magnoliopsida</taxon>
        <taxon>eudicotyledons</taxon>
        <taxon>Gunneridae</taxon>
        <taxon>Pentapetalae</taxon>
        <taxon>rosids</taxon>
        <taxon>malvids</taxon>
        <taxon>Malvales</taxon>
        <taxon>Malvaceae</taxon>
        <taxon>Malvoideae</taxon>
        <taxon>Gossypium</taxon>
    </lineage>
</organism>
<dbReference type="InterPro" id="IPR036296">
    <property type="entry name" value="SKP1-like_dim_sf"/>
</dbReference>
<dbReference type="InterPro" id="IPR011333">
    <property type="entry name" value="SKP1/BTB/POZ_sf"/>
</dbReference>
<feature type="transmembrane region" description="Helical" evidence="20">
    <location>
        <begin position="747"/>
        <end position="769"/>
    </location>
</feature>
<feature type="compositionally biased region" description="Basic residues" evidence="19">
    <location>
        <begin position="219"/>
        <end position="232"/>
    </location>
</feature>
<feature type="transmembrane region" description="Helical" evidence="20">
    <location>
        <begin position="568"/>
        <end position="588"/>
    </location>
</feature>
<dbReference type="PANTHER" id="PTHR12174:SF102">
    <property type="entry name" value="SIGNAL PEPTIDE PEPTIDASE-LIKE 4"/>
    <property type="match status" value="1"/>
</dbReference>
<dbReference type="Pfam" id="PF03931">
    <property type="entry name" value="Skp1_POZ"/>
    <property type="match status" value="1"/>
</dbReference>
<evidence type="ECO:0000256" key="3">
    <source>
        <dbReference type="ARBA" id="ARBA00004337"/>
    </source>
</evidence>
<evidence type="ECO:0008006" key="26">
    <source>
        <dbReference type="Google" id="ProtNLM"/>
    </source>
</evidence>
<dbReference type="GO" id="GO:0098554">
    <property type="term" value="C:cytoplasmic side of endoplasmic reticulum membrane"/>
    <property type="evidence" value="ECO:0007669"/>
    <property type="project" value="TreeGrafter"/>
</dbReference>
<evidence type="ECO:0000259" key="21">
    <source>
        <dbReference type="Pfam" id="PF01466"/>
    </source>
</evidence>
<keyword evidence="17" id="KW-0539">Nucleus</keyword>
<dbReference type="InterPro" id="IPR007369">
    <property type="entry name" value="Peptidase_A22B_SPP"/>
</dbReference>
<dbReference type="GO" id="GO:0016567">
    <property type="term" value="P:protein ubiquitination"/>
    <property type="evidence" value="ECO:0007669"/>
    <property type="project" value="UniProtKB-UniPathway"/>
</dbReference>
<dbReference type="GO" id="GO:0006511">
    <property type="term" value="P:ubiquitin-dependent protein catabolic process"/>
    <property type="evidence" value="ECO:0007669"/>
    <property type="project" value="InterPro"/>
</dbReference>
<dbReference type="Gene3D" id="3.30.710.10">
    <property type="entry name" value="Potassium Channel Kv1.1, Chain A"/>
    <property type="match status" value="1"/>
</dbReference>
<dbReference type="GO" id="GO:0009867">
    <property type="term" value="P:jasmonic acid mediated signaling pathway"/>
    <property type="evidence" value="ECO:0007669"/>
    <property type="project" value="UniProtKB-ARBA"/>
</dbReference>
<dbReference type="GO" id="GO:0033619">
    <property type="term" value="P:membrane protein proteolysis"/>
    <property type="evidence" value="ECO:0007669"/>
    <property type="project" value="TreeGrafter"/>
</dbReference>
<evidence type="ECO:0000256" key="20">
    <source>
        <dbReference type="SAM" id="Phobius"/>
    </source>
</evidence>
<dbReference type="InterPro" id="IPR001232">
    <property type="entry name" value="SKP1-like"/>
</dbReference>
<dbReference type="InterPro" id="IPR003137">
    <property type="entry name" value="PA_domain"/>
</dbReference>
<feature type="transmembrane region" description="Helical" evidence="20">
    <location>
        <begin position="515"/>
        <end position="533"/>
    </location>
</feature>
<feature type="region of interest" description="Disordered" evidence="19">
    <location>
        <begin position="215"/>
        <end position="255"/>
    </location>
</feature>
<evidence type="ECO:0000256" key="9">
    <source>
        <dbReference type="ARBA" id="ARBA00022692"/>
    </source>
</evidence>
<evidence type="ECO:0000256" key="19">
    <source>
        <dbReference type="SAM" id="MobiDB-lite"/>
    </source>
</evidence>
<feature type="transmembrane region" description="Helical" evidence="20">
    <location>
        <begin position="781"/>
        <end position="802"/>
    </location>
</feature>
<evidence type="ECO:0000256" key="15">
    <source>
        <dbReference type="ARBA" id="ARBA00023136"/>
    </source>
</evidence>
<keyword evidence="8" id="KW-0645">Protease</keyword>
<evidence type="ECO:0000256" key="12">
    <source>
        <dbReference type="ARBA" id="ARBA00022786"/>
    </source>
</evidence>
<dbReference type="Proteomes" id="UP000239757">
    <property type="component" value="Unassembled WGS sequence"/>
</dbReference>
<keyword evidence="13" id="KW-0378">Hydrolase</keyword>
<keyword evidence="14 20" id="KW-1133">Transmembrane helix</keyword>
<dbReference type="SMART" id="SM00512">
    <property type="entry name" value="Skp1"/>
    <property type="match status" value="1"/>
</dbReference>
<comment type="function">
    <text evidence="18">Involved in ubiquitination and subsequent proteasomal degradation of target proteins. Together with CUL1, RBX1 and a F-box protein, it forms a SCF E3 ubiquitin ligase complex. The functional specificity of this complex depends on the type of F-box protein. In the SCF complex, it serves as an adapter that links the F-box protein to CUL1.</text>
</comment>
<feature type="domain" description="PA" evidence="22">
    <location>
        <begin position="411"/>
        <end position="488"/>
    </location>
</feature>
<evidence type="ECO:0000256" key="7">
    <source>
        <dbReference type="ARBA" id="ARBA00011621"/>
    </source>
</evidence>
<evidence type="ECO:0000259" key="23">
    <source>
        <dbReference type="Pfam" id="PF03931"/>
    </source>
</evidence>
<dbReference type="PANTHER" id="PTHR12174">
    <property type="entry name" value="SIGNAL PEPTIDE PEPTIDASE"/>
    <property type="match status" value="1"/>
</dbReference>
<feature type="transmembrane region" description="Helical" evidence="20">
    <location>
        <begin position="692"/>
        <end position="710"/>
    </location>
</feature>
<evidence type="ECO:0000256" key="5">
    <source>
        <dbReference type="ARBA" id="ARBA00006859"/>
    </source>
</evidence>
<dbReference type="EMBL" id="KZ664550">
    <property type="protein sequence ID" value="PPS04771.1"/>
    <property type="molecule type" value="Genomic_DNA"/>
</dbReference>
<feature type="domain" description="SKP1 component dimerisation" evidence="21">
    <location>
        <begin position="104"/>
        <end position="142"/>
    </location>
</feature>
<dbReference type="GO" id="GO:0042500">
    <property type="term" value="F:aspartic endopeptidase activity, intramembrane cleaving"/>
    <property type="evidence" value="ECO:0007669"/>
    <property type="project" value="InterPro"/>
</dbReference>
<dbReference type="SUPFAM" id="SSF54695">
    <property type="entry name" value="POZ domain"/>
    <property type="match status" value="1"/>
</dbReference>
<gene>
    <name evidence="24" type="ORF">GOBAR_AA15878</name>
</gene>
<keyword evidence="9 20" id="KW-0812">Transmembrane</keyword>
<dbReference type="Pfam" id="PF01466">
    <property type="entry name" value="Skp1"/>
    <property type="match status" value="1"/>
</dbReference>
<evidence type="ECO:0000256" key="16">
    <source>
        <dbReference type="ARBA" id="ARBA00023180"/>
    </source>
</evidence>
<evidence type="ECO:0000256" key="1">
    <source>
        <dbReference type="ARBA" id="ARBA00003012"/>
    </source>
</evidence>
<dbReference type="GO" id="GO:0005765">
    <property type="term" value="C:lysosomal membrane"/>
    <property type="evidence" value="ECO:0007669"/>
    <property type="project" value="TreeGrafter"/>
</dbReference>
<evidence type="ECO:0000256" key="11">
    <source>
        <dbReference type="ARBA" id="ARBA00022753"/>
    </source>
</evidence>
<dbReference type="SMART" id="SM00730">
    <property type="entry name" value="PSN"/>
    <property type="match status" value="1"/>
</dbReference>
<feature type="transmembrane region" description="Helical" evidence="20">
    <location>
        <begin position="635"/>
        <end position="659"/>
    </location>
</feature>
<comment type="function">
    <text evidence="1">Intramembrane-cleaving aspartic protease (I-CLiP) that cleaves type II membrane signal peptides in the hydrophobic plane of the membrane.</text>
</comment>
<dbReference type="GO" id="GO:0098553">
    <property type="term" value="C:lumenal side of endoplasmic reticulum membrane"/>
    <property type="evidence" value="ECO:0007669"/>
    <property type="project" value="TreeGrafter"/>
</dbReference>
<feature type="transmembrane region" description="Helical" evidence="20">
    <location>
        <begin position="594"/>
        <end position="623"/>
    </location>
</feature>
<dbReference type="FunFam" id="3.50.30.30:FF:000007">
    <property type="entry name" value="Signal peptide peptidase-like 3"/>
    <property type="match status" value="1"/>
</dbReference>
<keyword evidence="15 20" id="KW-0472">Membrane</keyword>
<evidence type="ECO:0000256" key="2">
    <source>
        <dbReference type="ARBA" id="ARBA00004123"/>
    </source>
</evidence>
<dbReference type="GO" id="GO:0010008">
    <property type="term" value="C:endosome membrane"/>
    <property type="evidence" value="ECO:0007669"/>
    <property type="project" value="UniProtKB-SubCell"/>
</dbReference>
<evidence type="ECO:0000256" key="18">
    <source>
        <dbReference type="ARBA" id="ARBA00054396"/>
    </source>
</evidence>
<comment type="similarity">
    <text evidence="5">Belongs to the peptidase A22B family.</text>
</comment>
<dbReference type="InterPro" id="IPR006639">
    <property type="entry name" value="Preselin/SPP"/>
</dbReference>
<dbReference type="UniPathway" id="UPA00143"/>
<dbReference type="AlphaFoldDB" id="A0A2P5XN76"/>
<evidence type="ECO:0000256" key="6">
    <source>
        <dbReference type="ARBA" id="ARBA00009993"/>
    </source>
</evidence>
<evidence type="ECO:0000256" key="4">
    <source>
        <dbReference type="ARBA" id="ARBA00004906"/>
    </source>
</evidence>
<comment type="subunit">
    <text evidence="7">Part of a SCF (SKP1-cullin-F-box) protein ligase complex.</text>
</comment>
<dbReference type="Pfam" id="PF04258">
    <property type="entry name" value="Peptidase_A22B"/>
    <property type="match status" value="1"/>
</dbReference>
<protein>
    <recommendedName>
        <fullName evidence="26">SKP1 component dimerisation domain-containing protein</fullName>
    </recommendedName>
</protein>
<dbReference type="SUPFAM" id="SSF52025">
    <property type="entry name" value="PA domain"/>
    <property type="match status" value="1"/>
</dbReference>
<name>A0A2P5XN76_GOSBA</name>
<dbReference type="SUPFAM" id="SSF81382">
    <property type="entry name" value="Skp1 dimerisation domain-like"/>
    <property type="match status" value="1"/>
</dbReference>
<comment type="similarity">
    <text evidence="6">Belongs to the SKP1 family.</text>
</comment>
<dbReference type="FunFam" id="3.30.710.10:FF:000022">
    <property type="entry name" value="SKP1-like protein 21 isoform X1"/>
    <property type="match status" value="1"/>
</dbReference>
<evidence type="ECO:0000256" key="17">
    <source>
        <dbReference type="ARBA" id="ARBA00023242"/>
    </source>
</evidence>
<dbReference type="Pfam" id="PF02225">
    <property type="entry name" value="PA"/>
    <property type="match status" value="1"/>
</dbReference>
<accession>A0A2P5XN76</accession>
<reference evidence="24 25" key="1">
    <citation type="submission" date="2015-01" db="EMBL/GenBank/DDBJ databases">
        <title>Genome of allotetraploid Gossypium barbadense reveals genomic plasticity and fiber elongation in cotton evolution.</title>
        <authorList>
            <person name="Chen X."/>
            <person name="Liu X."/>
            <person name="Zhao B."/>
            <person name="Zheng H."/>
            <person name="Hu Y."/>
            <person name="Lu G."/>
            <person name="Yang C."/>
            <person name="Chen J."/>
            <person name="Shan C."/>
            <person name="Zhang L."/>
            <person name="Zhou Y."/>
            <person name="Wang L."/>
            <person name="Guo W."/>
            <person name="Bai Y."/>
            <person name="Ruan J."/>
            <person name="Shangguan X."/>
            <person name="Mao Y."/>
            <person name="Jiang J."/>
            <person name="Zhu Y."/>
            <person name="Lei J."/>
            <person name="Kang H."/>
            <person name="Chen S."/>
            <person name="He X."/>
            <person name="Wang R."/>
            <person name="Wang Y."/>
            <person name="Chen J."/>
            <person name="Wang L."/>
            <person name="Yu S."/>
            <person name="Wang B."/>
            <person name="Wei J."/>
            <person name="Song S."/>
            <person name="Lu X."/>
            <person name="Gao Z."/>
            <person name="Gu W."/>
            <person name="Deng X."/>
            <person name="Ma D."/>
            <person name="Wang S."/>
            <person name="Liang W."/>
            <person name="Fang L."/>
            <person name="Cai C."/>
            <person name="Zhu X."/>
            <person name="Zhou B."/>
            <person name="Zhang Y."/>
            <person name="Chen Z."/>
            <person name="Xu S."/>
            <person name="Zhu R."/>
            <person name="Wang S."/>
            <person name="Zhang T."/>
            <person name="Zhao G."/>
        </authorList>
    </citation>
    <scope>NUCLEOTIDE SEQUENCE [LARGE SCALE GENOMIC DNA]</scope>
    <source>
        <strain evidence="25">cv. Xinhai21</strain>
        <tissue evidence="24">Leaf</tissue>
    </source>
</reference>
<evidence type="ECO:0000313" key="24">
    <source>
        <dbReference type="EMBL" id="PPS04771.1"/>
    </source>
</evidence>
<keyword evidence="16" id="KW-0325">Glycoprotein</keyword>
<evidence type="ECO:0000259" key="22">
    <source>
        <dbReference type="Pfam" id="PF02225"/>
    </source>
</evidence>
<sequence>MKSYIWLQTVDGSIQQVEQEIAMFCPMICHEVIQKGMGSSKNYAISLPQQVNPAMLSLILDYCRFHQVPGRSNKERKSFDEKFTRMDTKRLCELTSAADSLQLKPLVDLTSRALARIIEGKAPEEIREIFHLPDDLTEEEKLEPLKNATDDPRIRLLNRLYAKKRKELKEREKLKVTGLLFSAAFMLNVEVDEELVDDRSVDDLLSFINGDDGDSKGIKTSKSKKKNRRRKDLQKSTSAHEATKNHNKESNGLNSVCRSAEVRQILPSVGATTNLQDVEDDIFPNKNEFDDGDIDDEIDPTLKEKIDREVEDFARRLNSDWPERMQEILSLGQEKKPVHLSLNGKAGDIVHQDNVAPKRPGCANNFVLVKVPIWIDGLENTEYVGVGARFGPTMESKEKHANHTRLALADPPDCCSKPRNQLTGEVILVHRGNCSFTVKANVAEEAGASAILIINNQTELFKMVCESDADVNIKIPAVMLPQDAGSNLENYINNNTRVSVAFYSPKRPAVDIAEVFLWLMAVGTILLASYWSAWTAKEVAIEQDKLLKDASEEFLQVGSAGSSGFVDINTMSAVLFVVFASCFLVMLYKLMSFWFVEVLVVLFCIGGVEGLQMCLVALLSSWFQRFAESFIKVPFFGAVSHLTLAVCPFCIAFAVVWAVYRRISFAWIGQDILGIALIITVLQIVRVPNLKVGTVLLGCAFLYDIFWVFASKWLFHESVMIVVARGDRSGEDGIPMLLKIPRMFDPWGGYSVIGFGDIILPGLLVAFSLRYDWLANMNLRAGYFVWAMTAYGLGLLVTYVALNLMDGHGQPALLYIVPFTLGTFITLGKKRGDLKTLWTQGEPERPCPHLQLQPLQQKD</sequence>
<feature type="transmembrane region" description="Helical" evidence="20">
    <location>
        <begin position="665"/>
        <end position="685"/>
    </location>
</feature>
<dbReference type="InterPro" id="IPR016072">
    <property type="entry name" value="Skp1_comp_dimer"/>
</dbReference>
<evidence type="ECO:0000313" key="25">
    <source>
        <dbReference type="Proteomes" id="UP000239757"/>
    </source>
</evidence>
<feature type="transmembrane region" description="Helical" evidence="20">
    <location>
        <begin position="808"/>
        <end position="827"/>
    </location>
</feature>
<proteinExistence type="inferred from homology"/>
<dbReference type="GO" id="GO:0005634">
    <property type="term" value="C:nucleus"/>
    <property type="evidence" value="ECO:0007669"/>
    <property type="project" value="UniProtKB-SubCell"/>
</dbReference>
<dbReference type="Gene3D" id="3.50.30.30">
    <property type="match status" value="1"/>
</dbReference>
<keyword evidence="11" id="KW-0967">Endosome</keyword>
<feature type="domain" description="SKP1 component POZ" evidence="23">
    <location>
        <begin position="5"/>
        <end position="67"/>
    </location>
</feature>
<evidence type="ECO:0000256" key="10">
    <source>
        <dbReference type="ARBA" id="ARBA00022729"/>
    </source>
</evidence>
<dbReference type="InterPro" id="IPR016073">
    <property type="entry name" value="Skp1_comp_POZ"/>
</dbReference>
<dbReference type="InterPro" id="IPR046450">
    <property type="entry name" value="PA_dom_sf"/>
</dbReference>
<dbReference type="OrthoDB" id="2342932at2759"/>
<keyword evidence="10" id="KW-0732">Signal</keyword>
<comment type="pathway">
    <text evidence="4">Protein modification; protein ubiquitination.</text>
</comment>
<evidence type="ECO:0000256" key="13">
    <source>
        <dbReference type="ARBA" id="ARBA00022801"/>
    </source>
</evidence>